<dbReference type="Pfam" id="PF09994">
    <property type="entry name" value="T6SS_Tle1-like_cat"/>
    <property type="match status" value="1"/>
</dbReference>
<evidence type="ECO:0000313" key="2">
    <source>
        <dbReference type="EMBL" id="MBL4917473.1"/>
    </source>
</evidence>
<evidence type="ECO:0000259" key="1">
    <source>
        <dbReference type="Pfam" id="PF09994"/>
    </source>
</evidence>
<gene>
    <name evidence="2" type="ORF">JL811_09590</name>
</gene>
<proteinExistence type="predicted"/>
<accession>A0A8K0VC15</accession>
<keyword evidence="3" id="KW-1185">Reference proteome</keyword>
<organism evidence="2 3">
    <name type="scientific">Szabonella alba</name>
    <dbReference type="NCBI Taxonomy" id="2804194"/>
    <lineage>
        <taxon>Bacteria</taxon>
        <taxon>Pseudomonadati</taxon>
        <taxon>Pseudomonadota</taxon>
        <taxon>Alphaproteobacteria</taxon>
        <taxon>Rhodobacterales</taxon>
        <taxon>Paracoccaceae</taxon>
        <taxon>Szabonella</taxon>
    </lineage>
</organism>
<feature type="domain" description="T6SS Phospholipase effector Tle1-like catalytic" evidence="1">
    <location>
        <begin position="51"/>
        <end position="300"/>
    </location>
</feature>
<sequence>MAARGASGGRGGGEALSFFKRLWSYFRPGPVVVTEAPPAAGALQRGQVDHVVILDGTMSSLRRGYETNAGLTFKLLTEGGRNRQRTVYYEPGVQFEDWRHLAAVAQGRGINRQILRAYGYLASRYRPGDRIFLIGYSRGAYAVRSLAGVIDRIGLLQRDHATERNLRLAFRHYRRDPDRVAARAFARRFCHARTPIEAVGVWDTVKALGIRLPLLWMLTEGNHRFHNHQLGSGIRHGFHALALDETRVAFQPVLWDCPPDWHGNVEQVWFRGAHADIGGQVGWKPRARPLSHIPLVWMLDRMESCGLALPPGWKDRFPCDASAPMVGTWRGWGALFLLRRRRIVGRDRSERLHPTALSPKQGPVTVVDPE</sequence>
<dbReference type="Proteomes" id="UP000648908">
    <property type="component" value="Unassembled WGS sequence"/>
</dbReference>
<dbReference type="PANTHER" id="PTHR33840:SF1">
    <property type="entry name" value="TLE1 PHOSPHOLIPASE DOMAIN-CONTAINING PROTEIN"/>
    <property type="match status" value="1"/>
</dbReference>
<evidence type="ECO:0000313" key="3">
    <source>
        <dbReference type="Proteomes" id="UP000648908"/>
    </source>
</evidence>
<reference evidence="2" key="1">
    <citation type="submission" date="2021-01" db="EMBL/GenBank/DDBJ databases">
        <title>Tabrizicola alba sp. nov. a motile alkaliphilic bacterium isolated from a soda lake.</title>
        <authorList>
            <person name="Szuroczki S."/>
            <person name="Abbaszade G."/>
            <person name="Schumann P."/>
            <person name="Toth E."/>
        </authorList>
    </citation>
    <scope>NUCLEOTIDE SEQUENCE</scope>
    <source>
        <strain evidence="2">DMG-N-6</strain>
    </source>
</reference>
<protein>
    <submittedName>
        <fullName evidence="2">DUF2235 domain-containing protein</fullName>
    </submittedName>
</protein>
<name>A0A8K0VC15_9RHOB</name>
<dbReference type="EMBL" id="JAESVN010000003">
    <property type="protein sequence ID" value="MBL4917473.1"/>
    <property type="molecule type" value="Genomic_DNA"/>
</dbReference>
<comment type="caution">
    <text evidence="2">The sequence shown here is derived from an EMBL/GenBank/DDBJ whole genome shotgun (WGS) entry which is preliminary data.</text>
</comment>
<dbReference type="InterPro" id="IPR018712">
    <property type="entry name" value="Tle1-like_cat"/>
</dbReference>
<dbReference type="AlphaFoldDB" id="A0A8K0VC15"/>
<dbReference type="PANTHER" id="PTHR33840">
    <property type="match status" value="1"/>
</dbReference>